<gene>
    <name evidence="1" type="ORF">ACEZDB_31050</name>
</gene>
<comment type="caution">
    <text evidence="1">The sequence shown here is derived from an EMBL/GenBank/DDBJ whole genome shotgun (WGS) entry which is preliminary data.</text>
</comment>
<accession>A0ABV6X9W8</accession>
<evidence type="ECO:0008006" key="3">
    <source>
        <dbReference type="Google" id="ProtNLM"/>
    </source>
</evidence>
<evidence type="ECO:0000313" key="2">
    <source>
        <dbReference type="Proteomes" id="UP001592530"/>
    </source>
</evidence>
<dbReference type="Proteomes" id="UP001592530">
    <property type="component" value="Unassembled WGS sequence"/>
</dbReference>
<evidence type="ECO:0000313" key="1">
    <source>
        <dbReference type="EMBL" id="MFC1435090.1"/>
    </source>
</evidence>
<sequence length="391" mass="40456">MRSSAFLYPWDVLGDPDAPARLADLGLDGVTLASAYHSTRALTPRHPRTRIVTAPYAAVYYPPSEAHWAGAALRPYPQGWLDSPDAWGEAAEALRAAGLDVASWVVLAHNSRLGGENPDSMVRNAYGDRYPWALCVARPEVVAYCAALAAEAGPRPGAVGTELESCGWYGLAHLHAHDKIGGVPLDGAAQYLMSLCFCDVCAAAYAAAGVPDLAAAVRAALAPVWAGKAERVGEEWGGVEQLLGPELAELTLRYRQERARAVQGACVAAVRAAAGADFRILLHADPASHRVGANVGVEAEWLLGDVSAGGGGADGLVLPCTGSTATLDAAPRLAGRTLAANLTVVTGMGGDPHAAVPAGADELRLYHAGLASDADLAVLRGRLRGAEVQTA</sequence>
<proteinExistence type="predicted"/>
<organism evidence="1 2">
    <name type="scientific">Streptacidiphilus alkalitolerans</name>
    <dbReference type="NCBI Taxonomy" id="3342712"/>
    <lineage>
        <taxon>Bacteria</taxon>
        <taxon>Bacillati</taxon>
        <taxon>Actinomycetota</taxon>
        <taxon>Actinomycetes</taxon>
        <taxon>Kitasatosporales</taxon>
        <taxon>Streptomycetaceae</taxon>
        <taxon>Streptacidiphilus</taxon>
    </lineage>
</organism>
<name>A0ABV6X9W8_9ACTN</name>
<dbReference type="RefSeq" id="WP_380557825.1">
    <property type="nucleotide sequence ID" value="NZ_JBHEZY010000016.1"/>
</dbReference>
<reference evidence="1 2" key="1">
    <citation type="submission" date="2024-09" db="EMBL/GenBank/DDBJ databases">
        <authorList>
            <person name="Lee S.D."/>
        </authorList>
    </citation>
    <scope>NUCLEOTIDE SEQUENCE [LARGE SCALE GENOMIC DNA]</scope>
    <source>
        <strain evidence="1 2">N1-3</strain>
    </source>
</reference>
<dbReference type="EMBL" id="JBHEZY010000016">
    <property type="protein sequence ID" value="MFC1435090.1"/>
    <property type="molecule type" value="Genomic_DNA"/>
</dbReference>
<protein>
    <recommendedName>
        <fullName evidence="3">Alanine-rich protein</fullName>
    </recommendedName>
</protein>